<comment type="pathway">
    <text evidence="18">Nucleotide-sugar biosynthesis; UDP-N-acetyl-alpha-D-glucosamine biosynthesis; N-acetyl-alpha-D-glucosamine 1-phosphate from alpha-D-glucosamine 6-phosphate (route II): step 2/2.</text>
</comment>
<dbReference type="Proteomes" id="UP000184404">
    <property type="component" value="Unassembled WGS sequence"/>
</dbReference>
<feature type="binding site" evidence="18">
    <location>
        <position position="182"/>
    </location>
    <ligand>
        <name>UDP-N-acetyl-alpha-D-glucosamine</name>
        <dbReference type="ChEBI" id="CHEBI:57705"/>
    </ligand>
</feature>
<dbReference type="GO" id="GO:0008360">
    <property type="term" value="P:regulation of cell shape"/>
    <property type="evidence" value="ECO:0007669"/>
    <property type="project" value="UniProtKB-KW"/>
</dbReference>
<feature type="domain" description="MobA-like NTP transferase" evidence="19">
    <location>
        <begin position="19"/>
        <end position="142"/>
    </location>
</feature>
<keyword evidence="21" id="KW-1185">Reference proteome</keyword>
<feature type="binding site" evidence="18">
    <location>
        <begin position="90"/>
        <end position="91"/>
    </location>
    <ligand>
        <name>UDP-N-acetyl-alpha-D-glucosamine</name>
        <dbReference type="ChEBI" id="CHEBI:57705"/>
    </ligand>
</feature>
<comment type="pathway">
    <text evidence="18">Bacterial outer membrane biogenesis; LPS lipid A biosynthesis.</text>
</comment>
<comment type="subcellular location">
    <subcellularLocation>
        <location evidence="1 18">Cytoplasm</location>
    </subcellularLocation>
</comment>
<feature type="region of interest" description="N-acetyltransferase" evidence="18">
    <location>
        <begin position="264"/>
        <end position="467"/>
    </location>
</feature>
<evidence type="ECO:0000313" key="20">
    <source>
        <dbReference type="EMBL" id="SHE53986.1"/>
    </source>
</evidence>
<evidence type="ECO:0000256" key="1">
    <source>
        <dbReference type="ARBA" id="ARBA00004496"/>
    </source>
</evidence>
<evidence type="ECO:0000256" key="15">
    <source>
        <dbReference type="ARBA" id="ARBA00048247"/>
    </source>
</evidence>
<evidence type="ECO:0000256" key="8">
    <source>
        <dbReference type="ARBA" id="ARBA00022737"/>
    </source>
</evidence>
<evidence type="ECO:0000256" key="14">
    <source>
        <dbReference type="ARBA" id="ARBA00023316"/>
    </source>
</evidence>
<dbReference type="GO" id="GO:0009245">
    <property type="term" value="P:lipid A biosynthetic process"/>
    <property type="evidence" value="ECO:0007669"/>
    <property type="project" value="UniProtKB-UniRule"/>
</dbReference>
<dbReference type="Gene3D" id="2.160.10.10">
    <property type="entry name" value="Hexapeptide repeat proteins"/>
    <property type="match status" value="1"/>
</dbReference>
<evidence type="ECO:0000256" key="18">
    <source>
        <dbReference type="HAMAP-Rule" id="MF_01631"/>
    </source>
</evidence>
<dbReference type="EC" id="2.7.7.23" evidence="18"/>
<dbReference type="InterPro" id="IPR050065">
    <property type="entry name" value="GlmU-like"/>
</dbReference>
<dbReference type="STRING" id="1123243.SAMN02745190_00594"/>
<evidence type="ECO:0000256" key="10">
    <source>
        <dbReference type="ARBA" id="ARBA00022960"/>
    </source>
</evidence>
<evidence type="ECO:0000313" key="21">
    <source>
        <dbReference type="Proteomes" id="UP000184404"/>
    </source>
</evidence>
<accession>A0A1M4UBG7</accession>
<feature type="binding site" evidence="18">
    <location>
        <position position="85"/>
    </location>
    <ligand>
        <name>UDP-N-acetyl-alpha-D-glucosamine</name>
        <dbReference type="ChEBI" id="CHEBI:57705"/>
    </ligand>
</feature>
<comment type="caution">
    <text evidence="18">Lacks conserved residue(s) required for the propagation of feature annotation.</text>
</comment>
<evidence type="ECO:0000256" key="4">
    <source>
        <dbReference type="ARBA" id="ARBA00022490"/>
    </source>
</evidence>
<feature type="binding site" evidence="18">
    <location>
        <position position="35"/>
    </location>
    <ligand>
        <name>UDP-N-acetyl-alpha-D-glucosamine</name>
        <dbReference type="ChEBI" id="CHEBI:57705"/>
    </ligand>
</feature>
<organism evidence="20 21">
    <name type="scientific">Schwartzia succinivorans DSM 10502</name>
    <dbReference type="NCBI Taxonomy" id="1123243"/>
    <lineage>
        <taxon>Bacteria</taxon>
        <taxon>Bacillati</taxon>
        <taxon>Bacillota</taxon>
        <taxon>Negativicutes</taxon>
        <taxon>Selenomonadales</taxon>
        <taxon>Selenomonadaceae</taxon>
        <taxon>Schwartzia</taxon>
    </lineage>
</organism>
<evidence type="ECO:0000256" key="9">
    <source>
        <dbReference type="ARBA" id="ARBA00022842"/>
    </source>
</evidence>
<dbReference type="CDD" id="cd02540">
    <property type="entry name" value="GT2_GlmU_N_bac"/>
    <property type="match status" value="1"/>
</dbReference>
<comment type="similarity">
    <text evidence="2 18">In the C-terminal section; belongs to the transferase hexapeptide repeat family.</text>
</comment>
<keyword evidence="10 18" id="KW-0133">Cell shape</keyword>
<dbReference type="InterPro" id="IPR001451">
    <property type="entry name" value="Hexapep"/>
</dbReference>
<dbReference type="SUPFAM" id="SSF53448">
    <property type="entry name" value="Nucleotide-diphospho-sugar transferases"/>
    <property type="match status" value="1"/>
</dbReference>
<comment type="cofactor">
    <cofactor evidence="18">
        <name>Mg(2+)</name>
        <dbReference type="ChEBI" id="CHEBI:18420"/>
    </cofactor>
    <text evidence="18">Binds 1 Mg(2+) ion per subunit.</text>
</comment>
<dbReference type="InterPro" id="IPR025877">
    <property type="entry name" value="MobA-like_NTP_Trfase"/>
</dbReference>
<dbReference type="AlphaFoldDB" id="A0A1M4UBG7"/>
<dbReference type="Pfam" id="PF12804">
    <property type="entry name" value="NTP_transf_3"/>
    <property type="match status" value="1"/>
</dbReference>
<dbReference type="EMBL" id="FQUG01000003">
    <property type="protein sequence ID" value="SHE53986.1"/>
    <property type="molecule type" value="Genomic_DNA"/>
</dbReference>
<dbReference type="GO" id="GO:0005737">
    <property type="term" value="C:cytoplasm"/>
    <property type="evidence" value="ECO:0007669"/>
    <property type="project" value="UniProtKB-SubCell"/>
</dbReference>
<keyword evidence="14 18" id="KW-0961">Cell wall biogenesis/degradation</keyword>
<dbReference type="Pfam" id="PF00132">
    <property type="entry name" value="Hexapep"/>
    <property type="match status" value="2"/>
</dbReference>
<dbReference type="UniPathway" id="UPA00113">
    <property type="reaction ID" value="UER00532"/>
</dbReference>
<keyword evidence="13 18" id="KW-0012">Acyltransferase</keyword>
<comment type="subunit">
    <text evidence="18">Homotrimer.</text>
</comment>
<feature type="binding site" evidence="18">
    <location>
        <begin position="398"/>
        <end position="399"/>
    </location>
    <ligand>
        <name>acetyl-CoA</name>
        <dbReference type="ChEBI" id="CHEBI:57288"/>
    </ligand>
</feature>
<reference evidence="20 21" key="1">
    <citation type="submission" date="2016-11" db="EMBL/GenBank/DDBJ databases">
        <authorList>
            <person name="Jaros S."/>
            <person name="Januszkiewicz K."/>
            <person name="Wedrychowicz H."/>
        </authorList>
    </citation>
    <scope>NUCLEOTIDE SEQUENCE [LARGE SCALE GENOMIC DNA]</scope>
    <source>
        <strain evidence="20 21">DSM 10502</strain>
    </source>
</reference>
<evidence type="ECO:0000256" key="6">
    <source>
        <dbReference type="ARBA" id="ARBA00022695"/>
    </source>
</evidence>
<dbReference type="CDD" id="cd03353">
    <property type="entry name" value="LbH_GlmU_C"/>
    <property type="match status" value="1"/>
</dbReference>
<dbReference type="PROSITE" id="PS00101">
    <property type="entry name" value="HEXAPEP_TRANSFERASES"/>
    <property type="match status" value="1"/>
</dbReference>
<dbReference type="InterPro" id="IPR018357">
    <property type="entry name" value="Hexapep_transf_CS"/>
</dbReference>
<name>A0A1M4UBG7_9FIRM</name>
<dbReference type="GO" id="GO:0003977">
    <property type="term" value="F:UDP-N-acetylglucosamine diphosphorylase activity"/>
    <property type="evidence" value="ECO:0007669"/>
    <property type="project" value="UniProtKB-UniRule"/>
</dbReference>
<evidence type="ECO:0000259" key="19">
    <source>
        <dbReference type="Pfam" id="PF12804"/>
    </source>
</evidence>
<evidence type="ECO:0000256" key="16">
    <source>
        <dbReference type="ARBA" id="ARBA00048493"/>
    </source>
</evidence>
<keyword evidence="11 18" id="KW-0573">Peptidoglycan synthesis</keyword>
<keyword evidence="4 18" id="KW-0963">Cytoplasm</keyword>
<gene>
    <name evidence="18" type="primary">glmU</name>
    <name evidence="20" type="ORF">SAMN02745190_00594</name>
</gene>
<dbReference type="InterPro" id="IPR011004">
    <property type="entry name" value="Trimer_LpxA-like_sf"/>
</dbReference>
<feature type="binding site" evidence="18">
    <location>
        <position position="240"/>
    </location>
    <ligand>
        <name>UDP-N-acetyl-alpha-D-glucosamine</name>
        <dbReference type="ChEBI" id="CHEBI:57705"/>
    </ligand>
</feature>
<protein>
    <recommendedName>
        <fullName evidence="18">Bifunctional protein GlmU</fullName>
    </recommendedName>
    <domain>
        <recommendedName>
            <fullName evidence="18">UDP-N-acetylglucosamine pyrophosphorylase</fullName>
            <ecNumber evidence="18">2.7.7.23</ecNumber>
        </recommendedName>
        <alternativeName>
            <fullName evidence="18">N-acetylglucosamine-1-phosphate uridyltransferase</fullName>
        </alternativeName>
    </domain>
    <domain>
        <recommendedName>
            <fullName evidence="18">Glucosamine-1-phosphate N-acetyltransferase</fullName>
            <ecNumber evidence="18">2.3.1.157</ecNumber>
        </recommendedName>
    </domain>
</protein>
<feature type="binding site" evidence="18">
    <location>
        <position position="452"/>
    </location>
    <ligand>
        <name>acetyl-CoA</name>
        <dbReference type="ChEBI" id="CHEBI:57288"/>
    </ligand>
</feature>
<dbReference type="PANTHER" id="PTHR43584">
    <property type="entry name" value="NUCLEOTIDYL TRANSFERASE"/>
    <property type="match status" value="1"/>
</dbReference>
<feature type="binding site" evidence="18">
    <location>
        <position position="167"/>
    </location>
    <ligand>
        <name>UDP-N-acetyl-alpha-D-glucosamine</name>
        <dbReference type="ChEBI" id="CHEBI:57705"/>
    </ligand>
</feature>
<evidence type="ECO:0000256" key="3">
    <source>
        <dbReference type="ARBA" id="ARBA00007947"/>
    </source>
</evidence>
<dbReference type="HAMAP" id="MF_01631">
    <property type="entry name" value="GlmU"/>
    <property type="match status" value="1"/>
</dbReference>
<proteinExistence type="inferred from homology"/>
<evidence type="ECO:0000256" key="17">
    <source>
        <dbReference type="ARBA" id="ARBA00049628"/>
    </source>
</evidence>
<feature type="binding site" evidence="18">
    <location>
        <position position="152"/>
    </location>
    <ligand>
        <name>UDP-N-acetyl-alpha-D-glucosamine</name>
        <dbReference type="ChEBI" id="CHEBI:57705"/>
    </ligand>
</feature>
<feature type="binding site" evidence="18">
    <location>
        <position position="115"/>
    </location>
    <ligand>
        <name>Mg(2+)</name>
        <dbReference type="ChEBI" id="CHEBI:18420"/>
    </ligand>
</feature>
<dbReference type="SUPFAM" id="SSF51161">
    <property type="entry name" value="Trimeric LpxA-like enzymes"/>
    <property type="match status" value="1"/>
</dbReference>
<sequence length="467" mass="50205">MTRAKELEEYTGMSDLVTVILAAGKGTRMKSALPKVLHKAGGKPMVQHVIDAAKEAGAKRNIVVVGFGAELVQKAVGNQAEVVVQAEQLGTGHAVLQAEPLLNNEHGTVMVLCGDTPLLTGALVKKLYDAHRNAGAKATVLTAVMPDATGYGRIIRTPEGTVAKIVEHKDATDEERRVNEVNSGIYCFEKDDLFEALKQVGCDNAQGEYYLPDVLSILREKGEKIWAVAADDYEETLGVNSRVQLAGAEKILRRRKNILLMESGVTIMDPDSTFVDAGVEVGKDTIIYPGTWLEGTTKVGENCVLGPSSRFTDTFIGNNVTAQFTYAHECEIGDGVTMGPYVHLRPNTKISANVKIGNFVEVKNSNIGEGSKLPHLQYIGDCDMGSGVNMGCGTITVNYDGKKKFRTTIGDNAFVGCNSNLVAPVTIGNGAYVGAGSTITKEVPEDQLAVARARQVNIPHWNDKRKE</sequence>
<keyword evidence="8 18" id="KW-0677">Repeat</keyword>
<dbReference type="EC" id="2.3.1.157" evidence="18"/>
<dbReference type="GO" id="GO:0009252">
    <property type="term" value="P:peptidoglycan biosynthetic process"/>
    <property type="evidence" value="ECO:0007669"/>
    <property type="project" value="UniProtKB-UniRule"/>
</dbReference>
<dbReference type="GO" id="GO:0006048">
    <property type="term" value="P:UDP-N-acetylglucosamine biosynthetic process"/>
    <property type="evidence" value="ECO:0007669"/>
    <property type="project" value="UniProtKB-UniPathway"/>
</dbReference>
<feature type="binding site" evidence="18">
    <location>
        <position position="240"/>
    </location>
    <ligand>
        <name>Mg(2+)</name>
        <dbReference type="ChEBI" id="CHEBI:18420"/>
    </ligand>
</feature>
<feature type="binding site" evidence="18">
    <location>
        <position position="363"/>
    </location>
    <ligand>
        <name>UDP-N-acetyl-alpha-D-glucosamine</name>
        <dbReference type="ChEBI" id="CHEBI:57705"/>
    </ligand>
</feature>
<evidence type="ECO:0000256" key="12">
    <source>
        <dbReference type="ARBA" id="ARBA00023268"/>
    </source>
</evidence>
<evidence type="ECO:0000256" key="5">
    <source>
        <dbReference type="ARBA" id="ARBA00022679"/>
    </source>
</evidence>
<dbReference type="NCBIfam" id="TIGR01173">
    <property type="entry name" value="glmU"/>
    <property type="match status" value="1"/>
</dbReference>
<feature type="region of interest" description="Pyrophosphorylase" evidence="18">
    <location>
        <begin position="1"/>
        <end position="242"/>
    </location>
</feature>
<dbReference type="GO" id="GO:0000902">
    <property type="term" value="P:cell morphogenesis"/>
    <property type="evidence" value="ECO:0007669"/>
    <property type="project" value="UniProtKB-UniRule"/>
</dbReference>
<dbReference type="InterPro" id="IPR029044">
    <property type="entry name" value="Nucleotide-diphossugar_trans"/>
</dbReference>
<keyword evidence="12 18" id="KW-0511">Multifunctional enzyme</keyword>
<dbReference type="Gene3D" id="3.90.550.10">
    <property type="entry name" value="Spore Coat Polysaccharide Biosynthesis Protein SpsA, Chain A"/>
    <property type="match status" value="1"/>
</dbReference>
<dbReference type="UniPathway" id="UPA00973"/>
<feature type="binding site" evidence="18">
    <location>
        <position position="378"/>
    </location>
    <ligand>
        <name>UDP-N-acetyl-alpha-D-glucosamine</name>
        <dbReference type="ChEBI" id="CHEBI:57705"/>
    </ligand>
</feature>
<comment type="function">
    <text evidence="17 18">Catalyzes the last two sequential reactions in the de novo biosynthetic pathway for UDP-N-acetylglucosamine (UDP-GlcNAc). The C-terminal domain catalyzes the transfer of acetyl group from acetyl coenzyme A to glucosamine-1-phosphate (GlcN-1-P) to produce N-acetylglucosamine-1-phosphate (GlcNAc-1-P), which is converted into UDP-GlcNAc by the transfer of uridine 5-monophosphate (from uridine 5-triphosphate), a reaction catalyzed by the N-terminal domain.</text>
</comment>
<evidence type="ECO:0000256" key="13">
    <source>
        <dbReference type="ARBA" id="ARBA00023315"/>
    </source>
</evidence>
<evidence type="ECO:0000256" key="2">
    <source>
        <dbReference type="ARBA" id="ARBA00007707"/>
    </source>
</evidence>
<feature type="binding site" evidence="18">
    <location>
        <position position="435"/>
    </location>
    <ligand>
        <name>acetyl-CoA</name>
        <dbReference type="ChEBI" id="CHEBI:57288"/>
    </ligand>
</feature>
<feature type="binding site" evidence="18">
    <location>
        <position position="345"/>
    </location>
    <ligand>
        <name>UDP-N-acetyl-alpha-D-glucosamine</name>
        <dbReference type="ChEBI" id="CHEBI:57705"/>
    </ligand>
</feature>
<comment type="pathway">
    <text evidence="18">Nucleotide-sugar biosynthesis; UDP-N-acetyl-alpha-D-glucosamine biosynthesis; UDP-N-acetyl-alpha-D-glucosamine from N-acetyl-alpha-D-glucosamine 1-phosphate: step 1/1.</text>
</comment>
<comment type="catalytic activity">
    <reaction evidence="15 18">
        <text>alpha-D-glucosamine 1-phosphate + acetyl-CoA = N-acetyl-alpha-D-glucosamine 1-phosphate + CoA + H(+)</text>
        <dbReference type="Rhea" id="RHEA:13725"/>
        <dbReference type="ChEBI" id="CHEBI:15378"/>
        <dbReference type="ChEBI" id="CHEBI:57287"/>
        <dbReference type="ChEBI" id="CHEBI:57288"/>
        <dbReference type="ChEBI" id="CHEBI:57776"/>
        <dbReference type="ChEBI" id="CHEBI:58516"/>
        <dbReference type="EC" id="2.3.1.157"/>
    </reaction>
</comment>
<dbReference type="PANTHER" id="PTHR43584:SF3">
    <property type="entry name" value="BIFUNCTIONAL PROTEIN GLMU"/>
    <property type="match status" value="1"/>
</dbReference>
<feature type="active site" description="Proton acceptor" evidence="18">
    <location>
        <position position="375"/>
    </location>
</feature>
<comment type="catalytic activity">
    <reaction evidence="16 18">
        <text>N-acetyl-alpha-D-glucosamine 1-phosphate + UTP + H(+) = UDP-N-acetyl-alpha-D-glucosamine + diphosphate</text>
        <dbReference type="Rhea" id="RHEA:13509"/>
        <dbReference type="ChEBI" id="CHEBI:15378"/>
        <dbReference type="ChEBI" id="CHEBI:33019"/>
        <dbReference type="ChEBI" id="CHEBI:46398"/>
        <dbReference type="ChEBI" id="CHEBI:57705"/>
        <dbReference type="ChEBI" id="CHEBI:57776"/>
        <dbReference type="EC" id="2.7.7.23"/>
    </reaction>
</comment>
<feature type="binding site" evidence="18">
    <location>
        <position position="389"/>
    </location>
    <ligand>
        <name>UDP-N-acetyl-alpha-D-glucosamine</name>
        <dbReference type="ChEBI" id="CHEBI:57705"/>
    </ligand>
</feature>
<dbReference type="InterPro" id="IPR038009">
    <property type="entry name" value="GlmU_C_LbH"/>
</dbReference>
<dbReference type="NCBIfam" id="NF010934">
    <property type="entry name" value="PRK14354.1"/>
    <property type="match status" value="1"/>
</dbReference>
<keyword evidence="7 18" id="KW-0479">Metal-binding</keyword>
<dbReference type="GO" id="GO:0000287">
    <property type="term" value="F:magnesium ion binding"/>
    <property type="evidence" value="ECO:0007669"/>
    <property type="project" value="UniProtKB-UniRule"/>
</dbReference>
<dbReference type="GO" id="GO:0071555">
    <property type="term" value="P:cell wall organization"/>
    <property type="evidence" value="ECO:0007669"/>
    <property type="project" value="UniProtKB-KW"/>
</dbReference>
<dbReference type="GO" id="GO:0016020">
    <property type="term" value="C:membrane"/>
    <property type="evidence" value="ECO:0007669"/>
    <property type="project" value="GOC"/>
</dbReference>
<dbReference type="InterPro" id="IPR005882">
    <property type="entry name" value="Bifunctional_GlmU"/>
</dbReference>
<evidence type="ECO:0000256" key="7">
    <source>
        <dbReference type="ARBA" id="ARBA00022723"/>
    </source>
</evidence>
<keyword evidence="5 18" id="KW-0808">Transferase</keyword>
<dbReference type="GO" id="GO:0019134">
    <property type="term" value="F:glucosamine-1-phosphate N-acetyltransferase activity"/>
    <property type="evidence" value="ECO:0007669"/>
    <property type="project" value="UniProtKB-UniRule"/>
</dbReference>
<comment type="similarity">
    <text evidence="3 18">In the N-terminal section; belongs to the N-acetylglucosamine-1-phosphate uridyltransferase family.</text>
</comment>
<keyword evidence="9 18" id="KW-0460">Magnesium</keyword>
<evidence type="ECO:0000256" key="11">
    <source>
        <dbReference type="ARBA" id="ARBA00022984"/>
    </source>
</evidence>
<feature type="region of interest" description="Linker" evidence="18">
    <location>
        <begin position="243"/>
        <end position="263"/>
    </location>
</feature>
<keyword evidence="6 18" id="KW-0548">Nucleotidyltransferase</keyword>
<feature type="binding site" evidence="18">
    <location>
        <begin position="21"/>
        <end position="24"/>
    </location>
    <ligand>
        <name>UDP-N-acetyl-alpha-D-glucosamine</name>
        <dbReference type="ChEBI" id="CHEBI:57705"/>
    </ligand>
</feature>